<evidence type="ECO:0000313" key="4">
    <source>
        <dbReference type="EMBL" id="KAH0542874.1"/>
    </source>
</evidence>
<feature type="compositionally biased region" description="Acidic residues" evidence="3">
    <location>
        <begin position="184"/>
        <end position="194"/>
    </location>
</feature>
<comment type="caution">
    <text evidence="4">The sequence shown here is derived from an EMBL/GenBank/DDBJ whole genome shotgun (WGS) entry which is preliminary data.</text>
</comment>
<dbReference type="GO" id="GO:0008094">
    <property type="term" value="F:ATP-dependent activity, acting on DNA"/>
    <property type="evidence" value="ECO:0007669"/>
    <property type="project" value="TreeGrafter"/>
</dbReference>
<dbReference type="GO" id="GO:0005815">
    <property type="term" value="C:microtubule organizing center"/>
    <property type="evidence" value="ECO:0007669"/>
    <property type="project" value="TreeGrafter"/>
</dbReference>
<gene>
    <name evidence="4" type="ORF">FGG08_002734</name>
</gene>
<keyword evidence="2" id="KW-0539">Nucleus</keyword>
<organism evidence="4 5">
    <name type="scientific">Glutinoglossum americanum</name>
    <dbReference type="NCBI Taxonomy" id="1670608"/>
    <lineage>
        <taxon>Eukaryota</taxon>
        <taxon>Fungi</taxon>
        <taxon>Dikarya</taxon>
        <taxon>Ascomycota</taxon>
        <taxon>Pezizomycotina</taxon>
        <taxon>Geoglossomycetes</taxon>
        <taxon>Geoglossales</taxon>
        <taxon>Geoglossaceae</taxon>
        <taxon>Glutinoglossum</taxon>
    </lineage>
</organism>
<dbReference type="PANTHER" id="PTHR46457">
    <property type="entry name" value="DNA REPAIR PROTEIN RAD51 HOMOLOG 4"/>
    <property type="match status" value="1"/>
</dbReference>
<dbReference type="GO" id="GO:0042148">
    <property type="term" value="P:DNA strand invasion"/>
    <property type="evidence" value="ECO:0007669"/>
    <property type="project" value="TreeGrafter"/>
</dbReference>
<comment type="subcellular location">
    <subcellularLocation>
        <location evidence="1">Nucleus</location>
    </subcellularLocation>
</comment>
<reference evidence="4" key="1">
    <citation type="submission" date="2021-03" db="EMBL/GenBank/DDBJ databases">
        <title>Comparative genomics and phylogenomic investigation of the class Geoglossomycetes provide insights into ecological specialization and systematics.</title>
        <authorList>
            <person name="Melie T."/>
            <person name="Pirro S."/>
            <person name="Miller A.N."/>
            <person name="Quandt A."/>
        </authorList>
    </citation>
    <scope>NUCLEOTIDE SEQUENCE</scope>
    <source>
        <strain evidence="4">GBOQ0MN5Z8</strain>
    </source>
</reference>
<dbReference type="GO" id="GO:0033063">
    <property type="term" value="C:Rad51B-Rad51C-Rad51D-XRCC2 complex"/>
    <property type="evidence" value="ECO:0007669"/>
    <property type="project" value="TreeGrafter"/>
</dbReference>
<dbReference type="OrthoDB" id="336321at2759"/>
<evidence type="ECO:0000313" key="5">
    <source>
        <dbReference type="Proteomes" id="UP000698800"/>
    </source>
</evidence>
<dbReference type="EMBL" id="JAGHQL010000044">
    <property type="protein sequence ID" value="KAH0542874.1"/>
    <property type="molecule type" value="Genomic_DNA"/>
</dbReference>
<dbReference type="GO" id="GO:0005657">
    <property type="term" value="C:replication fork"/>
    <property type="evidence" value="ECO:0007669"/>
    <property type="project" value="TreeGrafter"/>
</dbReference>
<accession>A0A9P8L5B6</accession>
<dbReference type="GO" id="GO:0003697">
    <property type="term" value="F:single-stranded DNA binding"/>
    <property type="evidence" value="ECO:0007669"/>
    <property type="project" value="TreeGrafter"/>
</dbReference>
<keyword evidence="5" id="KW-1185">Reference proteome</keyword>
<dbReference type="GO" id="GO:0000723">
    <property type="term" value="P:telomere maintenance"/>
    <property type="evidence" value="ECO:0007669"/>
    <property type="project" value="TreeGrafter"/>
</dbReference>
<dbReference type="PANTHER" id="PTHR46457:SF1">
    <property type="entry name" value="DNA REPAIR PROTEIN RAD51 HOMOLOG 4"/>
    <property type="match status" value="1"/>
</dbReference>
<feature type="region of interest" description="Disordered" evidence="3">
    <location>
        <begin position="184"/>
        <end position="204"/>
    </location>
</feature>
<dbReference type="AlphaFoldDB" id="A0A9P8L5B6"/>
<sequence>MLMAHPAPPALALHLLDAQTIPLTPKAGTNCPSIDRALQGGLSYGQVTALEGPRGTGKTLVRPPSLIPCPQRSKPLQLTSPKTYQVALHILATHLLSSPTARAAIIDTRGIHSPPYLLRDVMQARLSGDMGKMEGVLERVQVMRVFDVWGLCEGVEEVGKGVRGEGTWDEQRVDQKKEVLEIADTEGEDSEFSDSDTKPTLHHTPLPPSTLLLIDLLTPPFTTLMQTSPSLALSLLHTLLRTLRHLTTSHSLLTLILNSSYLSYDNTSSTLSPSVNHSPSIFSTTGSQYRPALGRSFGYCVDVRVLLSRVMRGGKDAEDRVLGREGGREVSVLEVVGERSGGRGGLWGGWECKDGVSLRDAFLQNT</sequence>
<dbReference type="GO" id="GO:0000724">
    <property type="term" value="P:double-strand break repair via homologous recombination"/>
    <property type="evidence" value="ECO:0007669"/>
    <property type="project" value="TreeGrafter"/>
</dbReference>
<dbReference type="InterPro" id="IPR051988">
    <property type="entry name" value="HRR_RAD51_Paralog"/>
</dbReference>
<protein>
    <submittedName>
        <fullName evidence="4">Uncharacterized protein</fullName>
    </submittedName>
</protein>
<proteinExistence type="predicted"/>
<dbReference type="Proteomes" id="UP000698800">
    <property type="component" value="Unassembled WGS sequence"/>
</dbReference>
<dbReference type="Gene3D" id="3.40.50.300">
    <property type="entry name" value="P-loop containing nucleotide triphosphate hydrolases"/>
    <property type="match status" value="1"/>
</dbReference>
<name>A0A9P8L5B6_9PEZI</name>
<evidence type="ECO:0000256" key="1">
    <source>
        <dbReference type="ARBA" id="ARBA00004123"/>
    </source>
</evidence>
<dbReference type="GO" id="GO:0007131">
    <property type="term" value="P:reciprocal meiotic recombination"/>
    <property type="evidence" value="ECO:0007669"/>
    <property type="project" value="TreeGrafter"/>
</dbReference>
<dbReference type="SUPFAM" id="SSF52540">
    <property type="entry name" value="P-loop containing nucleoside triphosphate hydrolases"/>
    <property type="match status" value="1"/>
</dbReference>
<evidence type="ECO:0000256" key="3">
    <source>
        <dbReference type="SAM" id="MobiDB-lite"/>
    </source>
</evidence>
<dbReference type="GO" id="GO:0000400">
    <property type="term" value="F:four-way junction DNA binding"/>
    <property type="evidence" value="ECO:0007669"/>
    <property type="project" value="TreeGrafter"/>
</dbReference>
<evidence type="ECO:0000256" key="2">
    <source>
        <dbReference type="ARBA" id="ARBA00023242"/>
    </source>
</evidence>
<dbReference type="InterPro" id="IPR027417">
    <property type="entry name" value="P-loop_NTPase"/>
</dbReference>